<reference evidence="1" key="1">
    <citation type="submission" date="2021-12" db="EMBL/GenBank/DDBJ databases">
        <title>Prevalence of phenicol resistance gene fexA in Campylobacter isolated from poultry supply chain.</title>
        <authorList>
            <person name="Tang B."/>
            <person name="Zheng X."/>
            <person name="Lin J."/>
            <person name="Lin R."/>
            <person name="Yang H."/>
            <person name="Shen Z."/>
            <person name="Xia F."/>
        </authorList>
    </citation>
    <scope>NUCLEOTIDE SEQUENCE</scope>
    <source>
        <strain evidence="1">CJHN2011004</strain>
    </source>
</reference>
<protein>
    <submittedName>
        <fullName evidence="1">EscN/YscN/HrcN family type III secretion system ATPase</fullName>
    </submittedName>
</protein>
<dbReference type="EMBL" id="JAJUOL010001000">
    <property type="protein sequence ID" value="MCH3853483.1"/>
    <property type="molecule type" value="Genomic_DNA"/>
</dbReference>
<comment type="caution">
    <text evidence="1">The sequence shown here is derived from an EMBL/GenBank/DDBJ whole genome shotgun (WGS) entry which is preliminary data.</text>
</comment>
<accession>A0AAW5EKH8</accession>
<feature type="non-terminal residue" evidence="1">
    <location>
        <position position="77"/>
    </location>
</feature>
<evidence type="ECO:0000313" key="2">
    <source>
        <dbReference type="Proteomes" id="UP001199644"/>
    </source>
</evidence>
<gene>
    <name evidence="1" type="ORF">LZC39_15445</name>
</gene>
<name>A0AAW5EKH8_CAMJU</name>
<proteinExistence type="predicted"/>
<organism evidence="1 2">
    <name type="scientific">Campylobacter jejuni</name>
    <dbReference type="NCBI Taxonomy" id="197"/>
    <lineage>
        <taxon>Bacteria</taxon>
        <taxon>Pseudomonadati</taxon>
        <taxon>Campylobacterota</taxon>
        <taxon>Epsilonproteobacteria</taxon>
        <taxon>Campylobacterales</taxon>
        <taxon>Campylobacteraceae</taxon>
        <taxon>Campylobacter</taxon>
    </lineage>
</organism>
<dbReference type="Proteomes" id="UP001199644">
    <property type="component" value="Unassembled WGS sequence"/>
</dbReference>
<sequence>MNLEKLRSKLGKENLSAVFGEITKISTTSIEIRGLKTGVGDIIKLVSNENENLNTLAMVVEIKEQFSYLSPFSFIEG</sequence>
<dbReference type="AlphaFoldDB" id="A0AAW5EKH8"/>
<evidence type="ECO:0000313" key="1">
    <source>
        <dbReference type="EMBL" id="MCH3853483.1"/>
    </source>
</evidence>